<proteinExistence type="predicted"/>
<accession>A0A1B4Q1M9</accession>
<protein>
    <recommendedName>
        <fullName evidence="3">Fis family transcriptional regulator</fullName>
    </recommendedName>
</protein>
<dbReference type="AlphaFoldDB" id="A0A1B4Q1M9"/>
<reference evidence="1 2" key="1">
    <citation type="submission" date="2015-12" db="EMBL/GenBank/DDBJ databases">
        <title>Diversity of Burkholderia near neighbor genomes.</title>
        <authorList>
            <person name="Sahl J."/>
            <person name="Wagner D."/>
            <person name="Keim P."/>
        </authorList>
    </citation>
    <scope>NUCLEOTIDE SEQUENCE [LARGE SCALE GENOMIC DNA]</scope>
    <source>
        <strain evidence="1 2">MSMB1184WGS</strain>
    </source>
</reference>
<name>A0A1B4Q1M9_BURCE</name>
<dbReference type="EMBL" id="CP013444">
    <property type="protein sequence ID" value="AOK20090.1"/>
    <property type="molecule type" value="Genomic_DNA"/>
</dbReference>
<evidence type="ECO:0000313" key="1">
    <source>
        <dbReference type="EMBL" id="AOK20090.1"/>
    </source>
</evidence>
<evidence type="ECO:0008006" key="3">
    <source>
        <dbReference type="Google" id="ProtNLM"/>
    </source>
</evidence>
<gene>
    <name evidence="1" type="ORF">WT26_30300</name>
</gene>
<dbReference type="Proteomes" id="UP000094776">
    <property type="component" value="Chromosome 2"/>
</dbReference>
<evidence type="ECO:0000313" key="2">
    <source>
        <dbReference type="Proteomes" id="UP000094776"/>
    </source>
</evidence>
<organism evidence="1 2">
    <name type="scientific">Burkholderia cepacia</name>
    <name type="common">Pseudomonas cepacia</name>
    <dbReference type="NCBI Taxonomy" id="292"/>
    <lineage>
        <taxon>Bacteria</taxon>
        <taxon>Pseudomonadati</taxon>
        <taxon>Pseudomonadota</taxon>
        <taxon>Betaproteobacteria</taxon>
        <taxon>Burkholderiales</taxon>
        <taxon>Burkholderiaceae</taxon>
        <taxon>Burkholderia</taxon>
        <taxon>Burkholderia cepacia complex</taxon>
    </lineage>
</organism>
<sequence>MDQVRSLSLKHHLALAALDTGRGDIATIVILSNVLQLSVYLDVSGDLELFRRSEVALDECVARAGQGGPWMLTDDERTALKTLVVAHDRQLATVPTHRYLDALERAQRANTLDFRVPAHSQG</sequence>